<proteinExistence type="predicted"/>
<name>D8PJJ8_9BACT</name>
<gene>
    <name evidence="2" type="ORF">NIDE3901</name>
</gene>
<keyword evidence="1" id="KW-0472">Membrane</keyword>
<feature type="transmembrane region" description="Helical" evidence="1">
    <location>
        <begin position="7"/>
        <end position="29"/>
    </location>
</feature>
<evidence type="ECO:0000256" key="1">
    <source>
        <dbReference type="SAM" id="Phobius"/>
    </source>
</evidence>
<organism evidence="2 3">
    <name type="scientific">Nitrospira defluvii</name>
    <dbReference type="NCBI Taxonomy" id="330214"/>
    <lineage>
        <taxon>Bacteria</taxon>
        <taxon>Pseudomonadati</taxon>
        <taxon>Nitrospirota</taxon>
        <taxon>Nitrospiria</taxon>
        <taxon>Nitrospirales</taxon>
        <taxon>Nitrospiraceae</taxon>
        <taxon>Nitrospira</taxon>
    </lineage>
</organism>
<accession>D8PJJ8</accession>
<keyword evidence="1" id="KW-0812">Transmembrane</keyword>
<protein>
    <submittedName>
        <fullName evidence="2">Uncharacterized protein</fullName>
    </submittedName>
</protein>
<dbReference type="KEGG" id="nde:NIDE3901"/>
<dbReference type="HOGENOM" id="CLU_3363992_0_0_0"/>
<evidence type="ECO:0000313" key="3">
    <source>
        <dbReference type="Proteomes" id="UP000001660"/>
    </source>
</evidence>
<sequence>MNKLNTIVPVTLLLLLVIGAIGLMVFWGLSLLDPS</sequence>
<dbReference type="AlphaFoldDB" id="D8PJJ8"/>
<dbReference type="STRING" id="330214.NIDE3901"/>
<dbReference type="EMBL" id="FP929003">
    <property type="protein sequence ID" value="CBK43572.1"/>
    <property type="molecule type" value="Genomic_DNA"/>
</dbReference>
<keyword evidence="3" id="KW-1185">Reference proteome</keyword>
<keyword evidence="1" id="KW-1133">Transmembrane helix</keyword>
<evidence type="ECO:0000313" key="2">
    <source>
        <dbReference type="EMBL" id="CBK43572.1"/>
    </source>
</evidence>
<reference evidence="2 3" key="1">
    <citation type="journal article" date="2010" name="Proc. Natl. Acad. Sci. U.S.A.">
        <title>A Nitrospira metagenome illuminates the physiology and evolution of globally important nitrite-oxidizing bacteria.</title>
        <authorList>
            <person name="Lucker S."/>
            <person name="Wagner M."/>
            <person name="Maixner F."/>
            <person name="Pelletier E."/>
            <person name="Koch H."/>
            <person name="Vacherie B."/>
            <person name="Rattei T."/>
            <person name="Sinninghe Damste J."/>
            <person name="Spieck E."/>
            <person name="Le Paslier D."/>
            <person name="Daims H."/>
        </authorList>
    </citation>
    <scope>NUCLEOTIDE SEQUENCE [LARGE SCALE GENOMIC DNA]</scope>
</reference>
<dbReference type="Proteomes" id="UP000001660">
    <property type="component" value="Chromosome"/>
</dbReference>